<proteinExistence type="predicted"/>
<gene>
    <name evidence="2" type="ORF">Ato02nite_086420</name>
</gene>
<dbReference type="EMBL" id="BOQN01000130">
    <property type="protein sequence ID" value="GIM96849.1"/>
    <property type="molecule type" value="Genomic_DNA"/>
</dbReference>
<feature type="transmembrane region" description="Helical" evidence="1">
    <location>
        <begin position="199"/>
        <end position="221"/>
    </location>
</feature>
<feature type="transmembrane region" description="Helical" evidence="1">
    <location>
        <begin position="233"/>
        <end position="256"/>
    </location>
</feature>
<dbReference type="Proteomes" id="UP000677082">
    <property type="component" value="Unassembled WGS sequence"/>
</dbReference>
<accession>A0A919WAW4</accession>
<keyword evidence="1" id="KW-0812">Transmembrane</keyword>
<reference evidence="2 3" key="1">
    <citation type="submission" date="2021-03" db="EMBL/GenBank/DDBJ databases">
        <title>Whole genome shotgun sequence of Actinoplanes toevensis NBRC 105298.</title>
        <authorList>
            <person name="Komaki H."/>
            <person name="Tamura T."/>
        </authorList>
    </citation>
    <scope>NUCLEOTIDE SEQUENCE [LARGE SCALE GENOMIC DNA]</scope>
    <source>
        <strain evidence="2 3">NBRC 105298</strain>
    </source>
</reference>
<dbReference type="AlphaFoldDB" id="A0A919WAW4"/>
<keyword evidence="3" id="KW-1185">Reference proteome</keyword>
<protein>
    <submittedName>
        <fullName evidence="2">Uncharacterized protein</fullName>
    </submittedName>
</protein>
<comment type="caution">
    <text evidence="2">The sequence shown here is derived from an EMBL/GenBank/DDBJ whole genome shotgun (WGS) entry which is preliminary data.</text>
</comment>
<evidence type="ECO:0000256" key="1">
    <source>
        <dbReference type="SAM" id="Phobius"/>
    </source>
</evidence>
<feature type="transmembrane region" description="Helical" evidence="1">
    <location>
        <begin position="55"/>
        <end position="74"/>
    </location>
</feature>
<evidence type="ECO:0000313" key="2">
    <source>
        <dbReference type="EMBL" id="GIM96849.1"/>
    </source>
</evidence>
<organism evidence="2 3">
    <name type="scientific">Paractinoplanes toevensis</name>
    <dbReference type="NCBI Taxonomy" id="571911"/>
    <lineage>
        <taxon>Bacteria</taxon>
        <taxon>Bacillati</taxon>
        <taxon>Actinomycetota</taxon>
        <taxon>Actinomycetes</taxon>
        <taxon>Micromonosporales</taxon>
        <taxon>Micromonosporaceae</taxon>
        <taxon>Paractinoplanes</taxon>
    </lineage>
</organism>
<feature type="transmembrane region" description="Helical" evidence="1">
    <location>
        <begin position="17"/>
        <end position="35"/>
    </location>
</feature>
<evidence type="ECO:0000313" key="3">
    <source>
        <dbReference type="Proteomes" id="UP000677082"/>
    </source>
</evidence>
<name>A0A919WAW4_9ACTN</name>
<dbReference type="RefSeq" id="WP_213012519.1">
    <property type="nucleotide sequence ID" value="NZ_BOQN01000130.1"/>
</dbReference>
<keyword evidence="1" id="KW-1133">Transmembrane helix</keyword>
<sequence>MPGESLAAIDFPLRFKVVNAVPVAAVTLLVGTIILAGAPGHAPRWDSLLTHSRDFGWTGAAAALAVTVAVALLAEPLELATIRLLEGYWPTTGPLRKASAVGAWLQRRQHARLTFLEGSSDLAVSDEAAEAKAVRFPPDPDRLLPTALGNRLRAFEDKAGAGYELDAITWWPRLYHALSDQTRATVDQYRNQLDVAARLTIAFAGGAVALAVLLAPYPLWWFVPALTGAFSWFAYRSALGAAEIYGIAVIAAIDVYRLHLLQEMRVEVPRDTVAERKLNAQLFKLWSGVTTANVRYQTTDSDHNIHVT</sequence>
<keyword evidence="1" id="KW-0472">Membrane</keyword>